<protein>
    <submittedName>
        <fullName evidence="7">(Atlantic silverside) hypothetical protein</fullName>
    </submittedName>
</protein>
<dbReference type="SUPFAM" id="SSF48726">
    <property type="entry name" value="Immunoglobulin"/>
    <property type="match status" value="2"/>
</dbReference>
<reference evidence="7" key="1">
    <citation type="submission" date="2021-05" db="EMBL/GenBank/DDBJ databases">
        <authorList>
            <person name="Tigano A."/>
        </authorList>
    </citation>
    <scope>NUCLEOTIDE SEQUENCE</scope>
</reference>
<evidence type="ECO:0000313" key="8">
    <source>
        <dbReference type="Proteomes" id="UP000677803"/>
    </source>
</evidence>
<dbReference type="GO" id="GO:0009897">
    <property type="term" value="C:external side of plasma membrane"/>
    <property type="evidence" value="ECO:0007669"/>
    <property type="project" value="TreeGrafter"/>
</dbReference>
<evidence type="ECO:0000256" key="4">
    <source>
        <dbReference type="SAM" id="Coils"/>
    </source>
</evidence>
<name>A0A8S4A5Z5_9TELE</name>
<dbReference type="CDD" id="cd00098">
    <property type="entry name" value="IgC1"/>
    <property type="match status" value="1"/>
</dbReference>
<feature type="domain" description="Ig-like" evidence="6">
    <location>
        <begin position="135"/>
        <end position="228"/>
    </location>
</feature>
<dbReference type="FunFam" id="2.60.40.10:FF:000438">
    <property type="entry name" value="CD276 antigen"/>
    <property type="match status" value="1"/>
</dbReference>
<evidence type="ECO:0000256" key="2">
    <source>
        <dbReference type="ARBA" id="ARBA00023136"/>
    </source>
</evidence>
<dbReference type="Gene3D" id="2.60.40.10">
    <property type="entry name" value="Immunoglobulins"/>
    <property type="match status" value="2"/>
</dbReference>
<comment type="caution">
    <text evidence="7">The sequence shown here is derived from an EMBL/GenBank/DDBJ whole genome shotgun (WGS) entry which is preliminary data.</text>
</comment>
<dbReference type="SMART" id="SM00407">
    <property type="entry name" value="IGc1"/>
    <property type="match status" value="1"/>
</dbReference>
<dbReference type="PANTHER" id="PTHR24100">
    <property type="entry name" value="BUTYROPHILIN"/>
    <property type="match status" value="1"/>
</dbReference>
<dbReference type="Proteomes" id="UP000677803">
    <property type="component" value="Unassembled WGS sequence"/>
</dbReference>
<keyword evidence="5" id="KW-1133">Transmembrane helix</keyword>
<dbReference type="EMBL" id="CAJRST010000001">
    <property type="protein sequence ID" value="CAG5852818.1"/>
    <property type="molecule type" value="Genomic_DNA"/>
</dbReference>
<dbReference type="InterPro" id="IPR036179">
    <property type="entry name" value="Ig-like_dom_sf"/>
</dbReference>
<keyword evidence="8" id="KW-1185">Reference proteome</keyword>
<dbReference type="InterPro" id="IPR050504">
    <property type="entry name" value="IgSF_BTN/MOG"/>
</dbReference>
<dbReference type="GO" id="GO:0001817">
    <property type="term" value="P:regulation of cytokine production"/>
    <property type="evidence" value="ECO:0007669"/>
    <property type="project" value="TreeGrafter"/>
</dbReference>
<dbReference type="AlphaFoldDB" id="A0A8S4A5Z5"/>
<dbReference type="InterPro" id="IPR007110">
    <property type="entry name" value="Ig-like_dom"/>
</dbReference>
<dbReference type="PANTHER" id="PTHR24100:SF155">
    <property type="entry name" value="CD276 ANTIGEN"/>
    <property type="match status" value="1"/>
</dbReference>
<dbReference type="InterPro" id="IPR003599">
    <property type="entry name" value="Ig_sub"/>
</dbReference>
<dbReference type="InterPro" id="IPR013783">
    <property type="entry name" value="Ig-like_fold"/>
</dbReference>
<dbReference type="SMART" id="SM00409">
    <property type="entry name" value="IG"/>
    <property type="match status" value="2"/>
</dbReference>
<proteinExistence type="predicted"/>
<keyword evidence="5" id="KW-0812">Transmembrane</keyword>
<dbReference type="Pfam" id="PF22705">
    <property type="entry name" value="C2-set_3"/>
    <property type="match status" value="1"/>
</dbReference>
<dbReference type="PROSITE" id="PS50835">
    <property type="entry name" value="IG_LIKE"/>
    <property type="match status" value="2"/>
</dbReference>
<dbReference type="Pfam" id="PF07686">
    <property type="entry name" value="V-set"/>
    <property type="match status" value="1"/>
</dbReference>
<comment type="subcellular location">
    <subcellularLocation>
        <location evidence="1">Membrane</location>
    </subcellularLocation>
</comment>
<feature type="domain" description="Ig-like" evidence="6">
    <location>
        <begin position="9"/>
        <end position="123"/>
    </location>
</feature>
<evidence type="ECO:0000259" key="6">
    <source>
        <dbReference type="PROSITE" id="PS50835"/>
    </source>
</evidence>
<sequence length="405" mass="44955">MTVVSYPAPFFTAVLELRVPEQPVVALHGRDVILSCSFNHSGPFNLSDLSIFWQLTDTKRNVHGYWAARDQLVDQAEAFTNRTSLFPTELAQGNASLLLKKVVVADEGSYNCFVRVQSYESAALFLQVAAQYTKPVLTLEPESNLRPGDEVVLTCLAYGGYPECSVIWRDGSSRNLTDNITTSVVANEEGLFSMTSMLRVVLEPNSTYSCHLINPLLGEEGFAFVTITGQNIAFPPVALWVTVGLAVCLLVLLVALAAVCRRKIKESCEEARREAEEAKELEEDESKTDAIYIFLPYNTHYHHHPPLIPLLSCNLHSSDSTARARWESAYPSHYPNLPPLHGKEPQPDIRGEKEKMSLAGSPTPPIHQPGDYFQRILAECQSLAEQKMSPSSSLLDFPSSFHQNT</sequence>
<feature type="coiled-coil region" evidence="4">
    <location>
        <begin position="261"/>
        <end position="288"/>
    </location>
</feature>
<evidence type="ECO:0000256" key="3">
    <source>
        <dbReference type="ARBA" id="ARBA00023319"/>
    </source>
</evidence>
<dbReference type="OrthoDB" id="8897154at2759"/>
<evidence type="ECO:0000256" key="5">
    <source>
        <dbReference type="SAM" id="Phobius"/>
    </source>
</evidence>
<dbReference type="GO" id="GO:0050852">
    <property type="term" value="P:T cell receptor signaling pathway"/>
    <property type="evidence" value="ECO:0007669"/>
    <property type="project" value="TreeGrafter"/>
</dbReference>
<keyword evidence="4" id="KW-0175">Coiled coil</keyword>
<dbReference type="GO" id="GO:0005102">
    <property type="term" value="F:signaling receptor binding"/>
    <property type="evidence" value="ECO:0007669"/>
    <property type="project" value="TreeGrafter"/>
</dbReference>
<accession>A0A8S4A5Z5</accession>
<keyword evidence="3" id="KW-0393">Immunoglobulin domain</keyword>
<dbReference type="InterPro" id="IPR013106">
    <property type="entry name" value="Ig_V-set"/>
</dbReference>
<dbReference type="InterPro" id="IPR003597">
    <property type="entry name" value="Ig_C1-set"/>
</dbReference>
<evidence type="ECO:0000313" key="7">
    <source>
        <dbReference type="EMBL" id="CAG5852818.1"/>
    </source>
</evidence>
<evidence type="ECO:0000256" key="1">
    <source>
        <dbReference type="ARBA" id="ARBA00004370"/>
    </source>
</evidence>
<organism evidence="7 8">
    <name type="scientific">Menidia menidia</name>
    <name type="common">Atlantic silverside</name>
    <dbReference type="NCBI Taxonomy" id="238744"/>
    <lineage>
        <taxon>Eukaryota</taxon>
        <taxon>Metazoa</taxon>
        <taxon>Chordata</taxon>
        <taxon>Craniata</taxon>
        <taxon>Vertebrata</taxon>
        <taxon>Euteleostomi</taxon>
        <taxon>Actinopterygii</taxon>
        <taxon>Neopterygii</taxon>
        <taxon>Teleostei</taxon>
        <taxon>Neoteleostei</taxon>
        <taxon>Acanthomorphata</taxon>
        <taxon>Ovalentaria</taxon>
        <taxon>Atherinomorphae</taxon>
        <taxon>Atheriniformes</taxon>
        <taxon>Atherinopsidae</taxon>
        <taxon>Menidiinae</taxon>
        <taxon>Menidia</taxon>
    </lineage>
</organism>
<gene>
    <name evidence="7" type="ORF">MMEN_LOCUS342</name>
</gene>
<keyword evidence="2 5" id="KW-0472">Membrane</keyword>
<feature type="transmembrane region" description="Helical" evidence="5">
    <location>
        <begin position="237"/>
        <end position="259"/>
    </location>
</feature>
<dbReference type="InterPro" id="IPR053896">
    <property type="entry name" value="BTN3A2-like_Ig-C"/>
</dbReference>